<dbReference type="InterPro" id="IPR001138">
    <property type="entry name" value="Zn2Cys6_DnaBD"/>
</dbReference>
<dbReference type="PANTHER" id="PTHR47657">
    <property type="entry name" value="STEROL REGULATORY ELEMENT-BINDING PROTEIN ECM22"/>
    <property type="match status" value="1"/>
</dbReference>
<dbReference type="GO" id="GO:0008270">
    <property type="term" value="F:zinc ion binding"/>
    <property type="evidence" value="ECO:0007669"/>
    <property type="project" value="InterPro"/>
</dbReference>
<feature type="compositionally biased region" description="Low complexity" evidence="2">
    <location>
        <begin position="474"/>
        <end position="491"/>
    </location>
</feature>
<dbReference type="AlphaFoldDB" id="A0A517LPB9"/>
<reference evidence="4 5" key="1">
    <citation type="submission" date="2019-07" db="EMBL/GenBank/DDBJ databases">
        <title>Finished genome of Venturia effusa.</title>
        <authorList>
            <person name="Young C.A."/>
            <person name="Cox M.P."/>
            <person name="Ganley A.R.D."/>
            <person name="David W.J."/>
        </authorList>
    </citation>
    <scope>NUCLEOTIDE SEQUENCE [LARGE SCALE GENOMIC DNA]</scope>
    <source>
        <strain evidence="5">albino</strain>
    </source>
</reference>
<name>A0A517LPB9_9PEZI</name>
<dbReference type="PROSITE" id="PS50048">
    <property type="entry name" value="ZN2_CY6_FUNGAL_2"/>
    <property type="match status" value="1"/>
</dbReference>
<dbReference type="EMBL" id="CP042202">
    <property type="protein sequence ID" value="QDS77494.1"/>
    <property type="molecule type" value="Genomic_DNA"/>
</dbReference>
<dbReference type="CDD" id="cd00067">
    <property type="entry name" value="GAL4"/>
    <property type="match status" value="1"/>
</dbReference>
<dbReference type="SUPFAM" id="SSF57701">
    <property type="entry name" value="Zn2/Cys6 DNA-binding domain"/>
    <property type="match status" value="1"/>
</dbReference>
<feature type="region of interest" description="Disordered" evidence="2">
    <location>
        <begin position="462"/>
        <end position="491"/>
    </location>
</feature>
<evidence type="ECO:0000259" key="3">
    <source>
        <dbReference type="PROSITE" id="PS50048"/>
    </source>
</evidence>
<dbReference type="Gene3D" id="4.10.240.10">
    <property type="entry name" value="Zn(2)-C6 fungal-type DNA-binding domain"/>
    <property type="match status" value="1"/>
</dbReference>
<protein>
    <recommendedName>
        <fullName evidence="3">Zn(2)-C6 fungal-type domain-containing protein</fullName>
    </recommendedName>
</protein>
<proteinExistence type="predicted"/>
<keyword evidence="1" id="KW-0539">Nucleus</keyword>
<dbReference type="InterPro" id="IPR036864">
    <property type="entry name" value="Zn2-C6_fun-type_DNA-bd_sf"/>
</dbReference>
<dbReference type="GO" id="GO:0000981">
    <property type="term" value="F:DNA-binding transcription factor activity, RNA polymerase II-specific"/>
    <property type="evidence" value="ECO:0007669"/>
    <property type="project" value="InterPro"/>
</dbReference>
<dbReference type="Proteomes" id="UP000316270">
    <property type="component" value="Chromosome 18"/>
</dbReference>
<dbReference type="Pfam" id="PF00172">
    <property type="entry name" value="Zn_clus"/>
    <property type="match status" value="1"/>
</dbReference>
<dbReference type="OrthoDB" id="1924260at2759"/>
<feature type="domain" description="Zn(2)-C6 fungal-type" evidence="3">
    <location>
        <begin position="19"/>
        <end position="49"/>
    </location>
</feature>
<dbReference type="InterPro" id="IPR052400">
    <property type="entry name" value="Zn2-C6_fungal_TF"/>
</dbReference>
<evidence type="ECO:0000313" key="5">
    <source>
        <dbReference type="Proteomes" id="UP000316270"/>
    </source>
</evidence>
<evidence type="ECO:0000256" key="1">
    <source>
        <dbReference type="ARBA" id="ARBA00023242"/>
    </source>
</evidence>
<evidence type="ECO:0000313" key="4">
    <source>
        <dbReference type="EMBL" id="QDS77494.1"/>
    </source>
</evidence>
<keyword evidence="5" id="KW-1185">Reference proteome</keyword>
<dbReference type="STRING" id="50376.A0A517LPB9"/>
<dbReference type="PANTHER" id="PTHR47657:SF12">
    <property type="entry name" value="ZN(II)2CYS6 TRANSCRIPTION FACTOR (EUROFUNG)"/>
    <property type="match status" value="1"/>
</dbReference>
<sequence length="559" mass="62526">MAGPGGGPSRRSHTKSRKGCKTCKRRHIRCDETFPQCRNCTKHQVRCDYMDSATPGDEPSRFSGQPNLLWTTEIDRNVELWRQTGQFPFPELHIFPQPPWQTLSKTELRLIYHVASVCYEMQSSRTSQFTIWTELMPKFLSIAATHSFVMHSVLAFSANHLAWITQSAETRNIAYHHGGIAMKGLHEAIGAFSKNSADAALAASLLLSWQSTDWRGWASLMTGTKTILNAMQNWRSESALTDLMSQQSILSQHIFTNDSSFVSTEMRQDHLRTLSRVGDVLQRLQPYLTTCEQESRWIDQLSGYVQRLRNSDPPSSSEDQFRQLYALRKWLFWVPVILLSSRKGDIFTLLVLSHFYAVALTLEPLFSHIGAPFLGSLALPPLGELIKVINTVQSSDNFSSMTQAAATMMEFPREALATYKARRVWVQVPSPHVQVSQPPYGLETLNLDLRAHMSEYGHNQSLSPAFAPSPLHNGPPTTLSTPSSGTLPRSPFLEVPRSSGVEVFAYSSAGSTYSAPQTLSHSRLPVFKQEEDSSSSFNFNSTPYGYSASVAPPVASIWT</sequence>
<dbReference type="PROSITE" id="PS00463">
    <property type="entry name" value="ZN2_CY6_FUNGAL_1"/>
    <property type="match status" value="1"/>
</dbReference>
<gene>
    <name evidence="4" type="ORF">FKW77_000180</name>
</gene>
<organism evidence="4 5">
    <name type="scientific">Venturia effusa</name>
    <dbReference type="NCBI Taxonomy" id="50376"/>
    <lineage>
        <taxon>Eukaryota</taxon>
        <taxon>Fungi</taxon>
        <taxon>Dikarya</taxon>
        <taxon>Ascomycota</taxon>
        <taxon>Pezizomycotina</taxon>
        <taxon>Dothideomycetes</taxon>
        <taxon>Pleosporomycetidae</taxon>
        <taxon>Venturiales</taxon>
        <taxon>Venturiaceae</taxon>
        <taxon>Venturia</taxon>
    </lineage>
</organism>
<dbReference type="SMART" id="SM00066">
    <property type="entry name" value="GAL4"/>
    <property type="match status" value="1"/>
</dbReference>
<accession>A0A517LPB9</accession>
<evidence type="ECO:0000256" key="2">
    <source>
        <dbReference type="SAM" id="MobiDB-lite"/>
    </source>
</evidence>